<evidence type="ECO:0000313" key="2">
    <source>
        <dbReference type="EMBL" id="EFH67924.1"/>
    </source>
</evidence>
<protein>
    <submittedName>
        <fullName evidence="2">Predicted protein</fullName>
    </submittedName>
</protein>
<feature type="compositionally biased region" description="Polar residues" evidence="1">
    <location>
        <begin position="1"/>
        <end position="15"/>
    </location>
</feature>
<dbReference type="Gramene" id="Al_scaffold_0001_4583">
    <property type="protein sequence ID" value="Al_scaffold_0001_4583"/>
    <property type="gene ID" value="Al_scaffold_0001_4583"/>
</dbReference>
<dbReference type="HOGENOM" id="CLU_2174426_0_0_1"/>
<proteinExistence type="predicted"/>
<name>D7KIK6_ARALL</name>
<dbReference type="Proteomes" id="UP000008694">
    <property type="component" value="Unassembled WGS sequence"/>
</dbReference>
<feature type="region of interest" description="Disordered" evidence="1">
    <location>
        <begin position="1"/>
        <end position="22"/>
    </location>
</feature>
<gene>
    <name evidence="2" type="ORF">ARALYDRAFT_682260</name>
</gene>
<evidence type="ECO:0000256" key="1">
    <source>
        <dbReference type="SAM" id="MobiDB-lite"/>
    </source>
</evidence>
<accession>D7KIK6</accession>
<keyword evidence="3" id="KW-1185">Reference proteome</keyword>
<dbReference type="EMBL" id="GL348713">
    <property type="protein sequence ID" value="EFH67924.1"/>
    <property type="molecule type" value="Genomic_DNA"/>
</dbReference>
<dbReference type="AlphaFoldDB" id="D7KIK6"/>
<organism evidence="3">
    <name type="scientific">Arabidopsis lyrata subsp. lyrata</name>
    <name type="common">Lyre-leaved rock-cress</name>
    <dbReference type="NCBI Taxonomy" id="81972"/>
    <lineage>
        <taxon>Eukaryota</taxon>
        <taxon>Viridiplantae</taxon>
        <taxon>Streptophyta</taxon>
        <taxon>Embryophyta</taxon>
        <taxon>Tracheophyta</taxon>
        <taxon>Spermatophyta</taxon>
        <taxon>Magnoliopsida</taxon>
        <taxon>eudicotyledons</taxon>
        <taxon>Gunneridae</taxon>
        <taxon>Pentapetalae</taxon>
        <taxon>rosids</taxon>
        <taxon>malvids</taxon>
        <taxon>Brassicales</taxon>
        <taxon>Brassicaceae</taxon>
        <taxon>Camelineae</taxon>
        <taxon>Arabidopsis</taxon>
    </lineage>
</organism>
<sequence length="110" mass="12556">MTTSPLGGSCSTSGLTHGPQCQPPTRQKNVYFYQQNLSSNDLHVLIPKRLLESTKRIGYTKILFFFRGAYTVSIINAQTFFFRCPGWYYLFPLRDLYSASTSPISVFRLT</sequence>
<evidence type="ECO:0000313" key="3">
    <source>
        <dbReference type="Proteomes" id="UP000008694"/>
    </source>
</evidence>
<reference evidence="3" key="1">
    <citation type="journal article" date="2011" name="Nat. Genet.">
        <title>The Arabidopsis lyrata genome sequence and the basis of rapid genome size change.</title>
        <authorList>
            <person name="Hu T.T."/>
            <person name="Pattyn P."/>
            <person name="Bakker E.G."/>
            <person name="Cao J."/>
            <person name="Cheng J.-F."/>
            <person name="Clark R.M."/>
            <person name="Fahlgren N."/>
            <person name="Fawcett J.A."/>
            <person name="Grimwood J."/>
            <person name="Gundlach H."/>
            <person name="Haberer G."/>
            <person name="Hollister J.D."/>
            <person name="Ossowski S."/>
            <person name="Ottilar R.P."/>
            <person name="Salamov A.A."/>
            <person name="Schneeberger K."/>
            <person name="Spannagl M."/>
            <person name="Wang X."/>
            <person name="Yang L."/>
            <person name="Nasrallah M.E."/>
            <person name="Bergelson J."/>
            <person name="Carrington J.C."/>
            <person name="Gaut B.S."/>
            <person name="Schmutz J."/>
            <person name="Mayer K.F.X."/>
            <person name="Van de Peer Y."/>
            <person name="Grigoriev I.V."/>
            <person name="Nordborg M."/>
            <person name="Weigel D."/>
            <person name="Guo Y.-L."/>
        </authorList>
    </citation>
    <scope>NUCLEOTIDE SEQUENCE [LARGE SCALE GENOMIC DNA]</scope>
    <source>
        <strain evidence="3">cv. MN47</strain>
    </source>
</reference>